<evidence type="ECO:0000259" key="1">
    <source>
        <dbReference type="Pfam" id="PF25109"/>
    </source>
</evidence>
<dbReference type="GO" id="GO:0016301">
    <property type="term" value="F:kinase activity"/>
    <property type="evidence" value="ECO:0007669"/>
    <property type="project" value="UniProtKB-KW"/>
</dbReference>
<protein>
    <submittedName>
        <fullName evidence="2">Polynucleotide kinase</fullName>
    </submittedName>
</protein>
<dbReference type="Gene3D" id="3.40.50.300">
    <property type="entry name" value="P-loop containing nucleotide triphosphate hydrolases"/>
    <property type="match status" value="1"/>
</dbReference>
<gene>
    <name evidence="2" type="ORF">AN908_06900</name>
    <name evidence="3" type="ORF">AN908_07370</name>
</gene>
<evidence type="ECO:0000313" key="2">
    <source>
        <dbReference type="EMBL" id="KPG14292.1"/>
    </source>
</evidence>
<dbReference type="AlphaFoldDB" id="A0A7V8RXB2"/>
<dbReference type="Pfam" id="PF13671">
    <property type="entry name" value="AAA_33"/>
    <property type="match status" value="1"/>
</dbReference>
<dbReference type="InterPro" id="IPR023214">
    <property type="entry name" value="HAD_sf"/>
</dbReference>
<dbReference type="EMBL" id="LJFO01000003">
    <property type="protein sequence ID" value="KPG14362.1"/>
    <property type="molecule type" value="Genomic_DNA"/>
</dbReference>
<dbReference type="InterPro" id="IPR036412">
    <property type="entry name" value="HAD-like_sf"/>
</dbReference>
<dbReference type="RefSeq" id="WP_054173060.1">
    <property type="nucleotide sequence ID" value="NZ_LJFO01000003.1"/>
</dbReference>
<comment type="caution">
    <text evidence="2">The sequence shown here is derived from an EMBL/GenBank/DDBJ whole genome shotgun (WGS) entry which is preliminary data.</text>
</comment>
<reference evidence="2 4" key="1">
    <citation type="submission" date="2015-09" db="EMBL/GenBank/DDBJ databases">
        <title>Genome Sequences of Mycobacterium immunogenum Isolates, Recuperated from a Chloraminated Drinking Water Distribution System Simulator Subjected to Episodes of Nitrification.</title>
        <authorList>
            <person name="Gomez-Alvarez V."/>
            <person name="Revetta R.P."/>
        </authorList>
    </citation>
    <scope>NUCLEOTIDE SEQUENCE [LARGE SCALE GENOMIC DNA]</scope>
    <source>
        <strain evidence="2 4">H008</strain>
    </source>
</reference>
<keyword evidence="2" id="KW-0808">Transferase</keyword>
<dbReference type="SUPFAM" id="SSF52540">
    <property type="entry name" value="P-loop containing nucleoside triphosphate hydrolases"/>
    <property type="match status" value="1"/>
</dbReference>
<name>A0A7V8RXB2_9MYCO</name>
<organism evidence="2 4">
    <name type="scientific">Mycobacteroides immunogenum</name>
    <dbReference type="NCBI Taxonomy" id="83262"/>
    <lineage>
        <taxon>Bacteria</taxon>
        <taxon>Bacillati</taxon>
        <taxon>Actinomycetota</taxon>
        <taxon>Actinomycetes</taxon>
        <taxon>Mycobacteriales</taxon>
        <taxon>Mycobacteriaceae</taxon>
        <taxon>Mycobacteroides</taxon>
    </lineage>
</organism>
<proteinExistence type="predicted"/>
<accession>A0A7V8RXB2</accession>
<dbReference type="SUPFAM" id="SSF56784">
    <property type="entry name" value="HAD-like"/>
    <property type="match status" value="1"/>
</dbReference>
<evidence type="ECO:0000313" key="3">
    <source>
        <dbReference type="EMBL" id="KPG14362.1"/>
    </source>
</evidence>
<dbReference type="InterPro" id="IPR027417">
    <property type="entry name" value="P-loop_NTPase"/>
</dbReference>
<dbReference type="Proteomes" id="UP000037843">
    <property type="component" value="Unassembled WGS sequence"/>
</dbReference>
<sequence length="305" mass="35371">MTALICMRGYVASGKSTRAREIAKETGAVVVNRDLLRLQLLGSYWTGDPDDESRVSVAEEAQVLALMNAGVPVVVDATHLVASYLRKWARMATRYGWEFHVEDVPTPMDVCLERLRRRNRESDRIIEASVLFNQAKRFPINRWPVITKREFNPIPVGRQICLPRAIIVDIDGTLAEKSDRSPYDYSRVYEDGLYQDIAFLIDRLTDNTSYYTLIVSGRDDTCRDETMEWLVSHGIYYDELLMRETEVDIDEFGGKLPDFEVKYRLFDEYIRDKWCVDFVIDDRRQVIDMWRGIGLRVLDVAGNDF</sequence>
<dbReference type="EMBL" id="LJFO01000003">
    <property type="protein sequence ID" value="KPG14292.1"/>
    <property type="molecule type" value="Genomic_DNA"/>
</dbReference>
<evidence type="ECO:0000313" key="4">
    <source>
        <dbReference type="Proteomes" id="UP000037843"/>
    </source>
</evidence>
<dbReference type="InterPro" id="IPR056782">
    <property type="entry name" value="HAD_PNKP"/>
</dbReference>
<dbReference type="Pfam" id="PF25109">
    <property type="entry name" value="HAD_PNKP"/>
    <property type="match status" value="1"/>
</dbReference>
<keyword evidence="2" id="KW-0418">Kinase</keyword>
<feature type="domain" description="Polynucleotide kinase PNKP phosphatase" evidence="1">
    <location>
        <begin position="163"/>
        <end position="305"/>
    </location>
</feature>
<dbReference type="Gene3D" id="3.40.50.1000">
    <property type="entry name" value="HAD superfamily/HAD-like"/>
    <property type="match status" value="1"/>
</dbReference>